<gene>
    <name evidence="2" type="ORF">C8N43_1220</name>
</gene>
<feature type="transmembrane region" description="Helical" evidence="1">
    <location>
        <begin position="45"/>
        <end position="68"/>
    </location>
</feature>
<reference evidence="2 3" key="1">
    <citation type="submission" date="2018-04" db="EMBL/GenBank/DDBJ databases">
        <title>Genomic Encyclopedia of Archaeal and Bacterial Type Strains, Phase II (KMG-II): from individual species to whole genera.</title>
        <authorList>
            <person name="Goeker M."/>
        </authorList>
    </citation>
    <scope>NUCLEOTIDE SEQUENCE [LARGE SCALE GENOMIC DNA]</scope>
    <source>
        <strain evidence="2 3">DSM 100977</strain>
    </source>
</reference>
<protein>
    <submittedName>
        <fullName evidence="2">Uncharacterized protein</fullName>
    </submittedName>
</protein>
<dbReference type="OrthoDB" id="7728113at2"/>
<evidence type="ECO:0000313" key="2">
    <source>
        <dbReference type="EMBL" id="PTX56561.1"/>
    </source>
</evidence>
<dbReference type="AlphaFoldDB" id="A0A2T6BKH6"/>
<keyword evidence="3" id="KW-1185">Reference proteome</keyword>
<organism evidence="2 3">
    <name type="scientific">Litoreibacter ponti</name>
    <dbReference type="NCBI Taxonomy" id="1510457"/>
    <lineage>
        <taxon>Bacteria</taxon>
        <taxon>Pseudomonadati</taxon>
        <taxon>Pseudomonadota</taxon>
        <taxon>Alphaproteobacteria</taxon>
        <taxon>Rhodobacterales</taxon>
        <taxon>Roseobacteraceae</taxon>
        <taxon>Litoreibacter</taxon>
    </lineage>
</organism>
<sequence length="74" mass="8009">MRGDAGDDAARAAKGRKLAIMMIAAAAAFMAVEFAGATFGWSNQIMGLLELGIAAVFVWVMIEAYRLWRSRDQA</sequence>
<comment type="caution">
    <text evidence="2">The sequence shown here is derived from an EMBL/GenBank/DDBJ whole genome shotgun (WGS) entry which is preliminary data.</text>
</comment>
<dbReference type="EMBL" id="QBKS01000001">
    <property type="protein sequence ID" value="PTX56561.1"/>
    <property type="molecule type" value="Genomic_DNA"/>
</dbReference>
<evidence type="ECO:0000256" key="1">
    <source>
        <dbReference type="SAM" id="Phobius"/>
    </source>
</evidence>
<evidence type="ECO:0000313" key="3">
    <source>
        <dbReference type="Proteomes" id="UP000243978"/>
    </source>
</evidence>
<accession>A0A2T6BKH6</accession>
<dbReference type="Pfam" id="PF17272">
    <property type="entry name" value="DUF5337"/>
    <property type="match status" value="1"/>
</dbReference>
<dbReference type="InterPro" id="IPR020308">
    <property type="entry name" value="Uncharacterised_Ynq1"/>
</dbReference>
<keyword evidence="1" id="KW-0812">Transmembrane</keyword>
<dbReference type="Proteomes" id="UP000243978">
    <property type="component" value="Unassembled WGS sequence"/>
</dbReference>
<keyword evidence="1" id="KW-0472">Membrane</keyword>
<feature type="transmembrane region" description="Helical" evidence="1">
    <location>
        <begin position="18"/>
        <end position="39"/>
    </location>
</feature>
<keyword evidence="1" id="KW-1133">Transmembrane helix</keyword>
<dbReference type="RefSeq" id="WP_107844747.1">
    <property type="nucleotide sequence ID" value="NZ_QBKS01000001.1"/>
</dbReference>
<name>A0A2T6BKH6_9RHOB</name>
<proteinExistence type="predicted"/>